<dbReference type="Proteomes" id="UP000176854">
    <property type="component" value="Unassembled WGS sequence"/>
</dbReference>
<evidence type="ECO:0000256" key="1">
    <source>
        <dbReference type="RuleBase" id="RU000363"/>
    </source>
</evidence>
<dbReference type="STRING" id="1798373.A2154_04785"/>
<comment type="similarity">
    <text evidence="1">Belongs to the short-chain dehydrogenases/reductases (SDR) family.</text>
</comment>
<dbReference type="AlphaFoldDB" id="A0A1F5Z895"/>
<dbReference type="PRINTS" id="PR00080">
    <property type="entry name" value="SDRFAMILY"/>
</dbReference>
<dbReference type="Pfam" id="PF00106">
    <property type="entry name" value="adh_short"/>
    <property type="match status" value="1"/>
</dbReference>
<comment type="caution">
    <text evidence="2">The sequence shown here is derived from an EMBL/GenBank/DDBJ whole genome shotgun (WGS) entry which is preliminary data.</text>
</comment>
<dbReference type="GO" id="GO:0016616">
    <property type="term" value="F:oxidoreductase activity, acting on the CH-OH group of donors, NAD or NADP as acceptor"/>
    <property type="evidence" value="ECO:0007669"/>
    <property type="project" value="TreeGrafter"/>
</dbReference>
<sequence length="216" mass="23927">MKKVLITGTNRGIGLATAKKFLKEGWFVLGTSTSENEILKHANYKHYLLNLSDSESINSCANLIKKQNQQIDVLINCAGANFEPDENKMDVSILRKVLEINLIGTIDFTEHILTAIKPSGHVIAISSMMSSLVNFNNGDCPSYRISKTALNMYIKTLADRLKTITVSAFDPGWVKTDMGGKDAPRMPEVPASELYSLATTAHPTGNFWFEGKIRSW</sequence>
<protein>
    <recommendedName>
        <fullName evidence="4">Short-chain dehydrogenase</fullName>
    </recommendedName>
</protein>
<dbReference type="PANTHER" id="PTHR45458">
    <property type="entry name" value="SHORT-CHAIN DEHYDROGENASE/REDUCTASE SDR"/>
    <property type="match status" value="1"/>
</dbReference>
<organism evidence="2 3">
    <name type="scientific">Candidatus Gottesmanbacteria bacterium RBG_16_43_7</name>
    <dbReference type="NCBI Taxonomy" id="1798373"/>
    <lineage>
        <taxon>Bacteria</taxon>
        <taxon>Candidatus Gottesmaniibacteriota</taxon>
    </lineage>
</organism>
<evidence type="ECO:0000313" key="2">
    <source>
        <dbReference type="EMBL" id="OGG08660.1"/>
    </source>
</evidence>
<dbReference type="PRINTS" id="PR00081">
    <property type="entry name" value="GDHRDH"/>
</dbReference>
<reference evidence="2 3" key="1">
    <citation type="journal article" date="2016" name="Nat. Commun.">
        <title>Thousands of microbial genomes shed light on interconnected biogeochemical processes in an aquifer system.</title>
        <authorList>
            <person name="Anantharaman K."/>
            <person name="Brown C.T."/>
            <person name="Hug L.A."/>
            <person name="Sharon I."/>
            <person name="Castelle C.J."/>
            <person name="Probst A.J."/>
            <person name="Thomas B.C."/>
            <person name="Singh A."/>
            <person name="Wilkins M.J."/>
            <person name="Karaoz U."/>
            <person name="Brodie E.L."/>
            <person name="Williams K.H."/>
            <person name="Hubbard S.S."/>
            <person name="Banfield J.F."/>
        </authorList>
    </citation>
    <scope>NUCLEOTIDE SEQUENCE [LARGE SCALE GENOMIC DNA]</scope>
</reference>
<dbReference type="PANTHER" id="PTHR45458:SF1">
    <property type="entry name" value="SHORT CHAIN DEHYDROGENASE"/>
    <property type="match status" value="1"/>
</dbReference>
<name>A0A1F5Z895_9BACT</name>
<gene>
    <name evidence="2" type="ORF">A2154_04785</name>
</gene>
<dbReference type="InterPro" id="IPR052184">
    <property type="entry name" value="SDR_enzymes"/>
</dbReference>
<dbReference type="InterPro" id="IPR002347">
    <property type="entry name" value="SDR_fam"/>
</dbReference>
<dbReference type="EMBL" id="MFJC01000054">
    <property type="protein sequence ID" value="OGG08660.1"/>
    <property type="molecule type" value="Genomic_DNA"/>
</dbReference>
<dbReference type="Gene3D" id="3.40.50.720">
    <property type="entry name" value="NAD(P)-binding Rossmann-like Domain"/>
    <property type="match status" value="1"/>
</dbReference>
<accession>A0A1F5Z895</accession>
<evidence type="ECO:0000313" key="3">
    <source>
        <dbReference type="Proteomes" id="UP000176854"/>
    </source>
</evidence>
<dbReference type="InterPro" id="IPR036291">
    <property type="entry name" value="NAD(P)-bd_dom_sf"/>
</dbReference>
<proteinExistence type="inferred from homology"/>
<dbReference type="SUPFAM" id="SSF51735">
    <property type="entry name" value="NAD(P)-binding Rossmann-fold domains"/>
    <property type="match status" value="1"/>
</dbReference>
<evidence type="ECO:0008006" key="4">
    <source>
        <dbReference type="Google" id="ProtNLM"/>
    </source>
</evidence>